<evidence type="ECO:0000313" key="2">
    <source>
        <dbReference type="EMBL" id="SIS70619.1"/>
    </source>
</evidence>
<dbReference type="EMBL" id="FTOU01000003">
    <property type="protein sequence ID" value="SIS70619.1"/>
    <property type="molecule type" value="Genomic_DNA"/>
</dbReference>
<organism evidence="2 3">
    <name type="scientific">Paracoccus saliphilus</name>
    <dbReference type="NCBI Taxonomy" id="405559"/>
    <lineage>
        <taxon>Bacteria</taxon>
        <taxon>Pseudomonadati</taxon>
        <taxon>Pseudomonadota</taxon>
        <taxon>Alphaproteobacteria</taxon>
        <taxon>Rhodobacterales</taxon>
        <taxon>Paracoccaceae</taxon>
        <taxon>Paracoccus</taxon>
    </lineage>
</organism>
<feature type="region of interest" description="Disordered" evidence="1">
    <location>
        <begin position="44"/>
        <end position="66"/>
    </location>
</feature>
<reference evidence="2 3" key="1">
    <citation type="submission" date="2017-01" db="EMBL/GenBank/DDBJ databases">
        <authorList>
            <person name="Varghese N."/>
            <person name="Submissions S."/>
        </authorList>
    </citation>
    <scope>NUCLEOTIDE SEQUENCE [LARGE SCALE GENOMIC DNA]</scope>
    <source>
        <strain evidence="2 3">DSM 18447</strain>
    </source>
</reference>
<gene>
    <name evidence="2" type="ORF">SAMN05421772_103132</name>
</gene>
<dbReference type="AlphaFoldDB" id="A0AA46A4W2"/>
<proteinExistence type="predicted"/>
<accession>A0AA46A4W2</accession>
<feature type="compositionally biased region" description="Polar residues" evidence="1">
    <location>
        <begin position="53"/>
        <end position="66"/>
    </location>
</feature>
<dbReference type="Proteomes" id="UP000186216">
    <property type="component" value="Unassembled WGS sequence"/>
</dbReference>
<protein>
    <submittedName>
        <fullName evidence="2">Uncharacterized protein</fullName>
    </submittedName>
</protein>
<evidence type="ECO:0000313" key="3">
    <source>
        <dbReference type="Proteomes" id="UP000186216"/>
    </source>
</evidence>
<comment type="caution">
    <text evidence="2">The sequence shown here is derived from an EMBL/GenBank/DDBJ whole genome shotgun (WGS) entry which is preliminary data.</text>
</comment>
<sequence length="66" mass="7747">MQTTRNETDIQYHASESAIYERAIKDQVLLITIRQVLLERSPIIRSKNDQHGQDFQPSQIHANDQR</sequence>
<name>A0AA46A4W2_9RHOB</name>
<evidence type="ECO:0000256" key="1">
    <source>
        <dbReference type="SAM" id="MobiDB-lite"/>
    </source>
</evidence>